<accession>X1BHX6</accession>
<dbReference type="AlphaFoldDB" id="X1BHX6"/>
<name>X1BHX6_9ZZZZ</name>
<protein>
    <submittedName>
        <fullName evidence="1">Uncharacterized protein</fullName>
    </submittedName>
</protein>
<reference evidence="1" key="1">
    <citation type="journal article" date="2014" name="Front. Microbiol.">
        <title>High frequency of phylogenetically diverse reductive dehalogenase-homologous genes in deep subseafloor sedimentary metagenomes.</title>
        <authorList>
            <person name="Kawai M."/>
            <person name="Futagami T."/>
            <person name="Toyoda A."/>
            <person name="Takaki Y."/>
            <person name="Nishi S."/>
            <person name="Hori S."/>
            <person name="Arai W."/>
            <person name="Tsubouchi T."/>
            <person name="Morono Y."/>
            <person name="Uchiyama I."/>
            <person name="Ito T."/>
            <person name="Fujiyama A."/>
            <person name="Inagaki F."/>
            <person name="Takami H."/>
        </authorList>
    </citation>
    <scope>NUCLEOTIDE SEQUENCE</scope>
    <source>
        <strain evidence="1">Expedition CK06-06</strain>
    </source>
</reference>
<comment type="caution">
    <text evidence="1">The sequence shown here is derived from an EMBL/GenBank/DDBJ whole genome shotgun (WGS) entry which is preliminary data.</text>
</comment>
<evidence type="ECO:0000313" key="1">
    <source>
        <dbReference type="EMBL" id="GAG95499.1"/>
    </source>
</evidence>
<sequence>LEPTIYRACTAKTGSLSIGKKMAASRLRLDIVEIGDPEV</sequence>
<gene>
    <name evidence="1" type="ORF">S01H4_38950</name>
</gene>
<organism evidence="1">
    <name type="scientific">marine sediment metagenome</name>
    <dbReference type="NCBI Taxonomy" id="412755"/>
    <lineage>
        <taxon>unclassified sequences</taxon>
        <taxon>metagenomes</taxon>
        <taxon>ecological metagenomes</taxon>
    </lineage>
</organism>
<dbReference type="EMBL" id="BART01021047">
    <property type="protein sequence ID" value="GAG95499.1"/>
    <property type="molecule type" value="Genomic_DNA"/>
</dbReference>
<proteinExistence type="predicted"/>
<feature type="non-terminal residue" evidence="1">
    <location>
        <position position="1"/>
    </location>
</feature>